<evidence type="ECO:0000256" key="2">
    <source>
        <dbReference type="ARBA" id="ARBA00022801"/>
    </source>
</evidence>
<evidence type="ECO:0000256" key="4">
    <source>
        <dbReference type="SAM" id="MobiDB-lite"/>
    </source>
</evidence>
<evidence type="ECO:0000313" key="6">
    <source>
        <dbReference type="Proteomes" id="UP000245778"/>
    </source>
</evidence>
<keyword evidence="2" id="KW-0378">Hydrolase</keyword>
<sequence>MPKKFWQFRNMAGGSAELLLYGDIADSSWWGDEVTPKQFADDLNALGAVSRITVRINSGGGDVFAAQAIGNLLEQHAAEVVAHIDGLCASAATIVACHCNKVEAAADSTYMVHPVRMGICDYVDAVTMQQYIDALTTIRDNIVTLYAKKTCKPKDEVAAWMDATSWWTGEQAKANGFVDELVGEENTVVENRGGVLFVNSIDMHLPFDKAPKFVQDSLAADPAASSFVNNGPAGVPENTTCHKEVTEMANEIKTVDDLRSAYPTLVDQIEQAAEKRAEDAERQRIRDIEEMALPGSEAVTNEAKFTKPISASDYAMAMVKNAKTKGATYLAGAANDAAGSGVDGVGNQPTPTGGNDEFMDAIKGLGKK</sequence>
<keyword evidence="3" id="KW-0720">Serine protease</keyword>
<evidence type="ECO:0000256" key="3">
    <source>
        <dbReference type="ARBA" id="ARBA00022825"/>
    </source>
</evidence>
<dbReference type="PANTHER" id="PTHR10381">
    <property type="entry name" value="ATP-DEPENDENT CLP PROTEASE PROTEOLYTIC SUBUNIT"/>
    <property type="match status" value="1"/>
</dbReference>
<organism evidence="5 6">
    <name type="scientific">Intestinimonas butyriciproducens</name>
    <dbReference type="NCBI Taxonomy" id="1297617"/>
    <lineage>
        <taxon>Bacteria</taxon>
        <taxon>Bacillati</taxon>
        <taxon>Bacillota</taxon>
        <taxon>Clostridia</taxon>
        <taxon>Eubacteriales</taxon>
        <taxon>Intestinimonas</taxon>
    </lineage>
</organism>
<protein>
    <submittedName>
        <fullName evidence="5">ATP-dependent protease ClpP protease subunit</fullName>
    </submittedName>
</protein>
<dbReference type="AlphaFoldDB" id="A0A2U1CFE7"/>
<accession>A0A2U1CFE7</accession>
<keyword evidence="1 5" id="KW-0645">Protease</keyword>
<gene>
    <name evidence="5" type="ORF">C7373_101153</name>
</gene>
<dbReference type="CDD" id="cd07016">
    <property type="entry name" value="S14_ClpP_1"/>
    <property type="match status" value="1"/>
</dbReference>
<dbReference type="GO" id="GO:0004176">
    <property type="term" value="F:ATP-dependent peptidase activity"/>
    <property type="evidence" value="ECO:0007669"/>
    <property type="project" value="TreeGrafter"/>
</dbReference>
<dbReference type="PANTHER" id="PTHR10381:SF70">
    <property type="entry name" value="ATP-DEPENDENT CLP PROTEASE PROTEOLYTIC SUBUNIT"/>
    <property type="match status" value="1"/>
</dbReference>
<dbReference type="EMBL" id="QEKK01000001">
    <property type="protein sequence ID" value="PVY59639.1"/>
    <property type="molecule type" value="Genomic_DNA"/>
</dbReference>
<dbReference type="GO" id="GO:0009368">
    <property type="term" value="C:endopeptidase Clp complex"/>
    <property type="evidence" value="ECO:0007669"/>
    <property type="project" value="TreeGrafter"/>
</dbReference>
<proteinExistence type="predicted"/>
<dbReference type="InterPro" id="IPR023562">
    <property type="entry name" value="ClpP/TepA"/>
</dbReference>
<feature type="region of interest" description="Disordered" evidence="4">
    <location>
        <begin position="338"/>
        <end position="368"/>
    </location>
</feature>
<evidence type="ECO:0000313" key="5">
    <source>
        <dbReference type="EMBL" id="PVY59639.1"/>
    </source>
</evidence>
<dbReference type="Gene3D" id="3.90.226.10">
    <property type="entry name" value="2-enoyl-CoA Hydratase, Chain A, domain 1"/>
    <property type="match status" value="1"/>
</dbReference>
<dbReference type="NCBIfam" id="NF045542">
    <property type="entry name" value="Clp_rel_HeadMat"/>
    <property type="match status" value="1"/>
</dbReference>
<dbReference type="GeneID" id="93228112"/>
<name>A0A2U1CFE7_9FIRM</name>
<dbReference type="GO" id="GO:0051117">
    <property type="term" value="F:ATPase binding"/>
    <property type="evidence" value="ECO:0007669"/>
    <property type="project" value="TreeGrafter"/>
</dbReference>
<dbReference type="GO" id="GO:0004252">
    <property type="term" value="F:serine-type endopeptidase activity"/>
    <property type="evidence" value="ECO:0007669"/>
    <property type="project" value="TreeGrafter"/>
</dbReference>
<dbReference type="RefSeq" id="WP_165366530.1">
    <property type="nucleotide sequence ID" value="NZ_CP011524.1"/>
</dbReference>
<dbReference type="Proteomes" id="UP000245778">
    <property type="component" value="Unassembled WGS sequence"/>
</dbReference>
<comment type="caution">
    <text evidence="5">The sequence shown here is derived from an EMBL/GenBank/DDBJ whole genome shotgun (WGS) entry which is preliminary data.</text>
</comment>
<dbReference type="InterPro" id="IPR029045">
    <property type="entry name" value="ClpP/crotonase-like_dom_sf"/>
</dbReference>
<evidence type="ECO:0000256" key="1">
    <source>
        <dbReference type="ARBA" id="ARBA00022670"/>
    </source>
</evidence>
<dbReference type="Pfam" id="PF00574">
    <property type="entry name" value="CLP_protease"/>
    <property type="match status" value="1"/>
</dbReference>
<dbReference type="SUPFAM" id="SSF52096">
    <property type="entry name" value="ClpP/crotonase"/>
    <property type="match status" value="1"/>
</dbReference>
<dbReference type="GO" id="GO:0006515">
    <property type="term" value="P:protein quality control for misfolded or incompletely synthesized proteins"/>
    <property type="evidence" value="ECO:0007669"/>
    <property type="project" value="TreeGrafter"/>
</dbReference>
<reference evidence="5 6" key="1">
    <citation type="submission" date="2018-04" db="EMBL/GenBank/DDBJ databases">
        <title>Genomic Encyclopedia of Type Strains, Phase IV (KMG-IV): sequencing the most valuable type-strain genomes for metagenomic binning, comparative biology and taxonomic classification.</title>
        <authorList>
            <person name="Goeker M."/>
        </authorList>
    </citation>
    <scope>NUCLEOTIDE SEQUENCE [LARGE SCALE GENOMIC DNA]</scope>
    <source>
        <strain evidence="5 6">DSM 26588</strain>
    </source>
</reference>